<dbReference type="InterPro" id="IPR036412">
    <property type="entry name" value="HAD-like_sf"/>
</dbReference>
<protein>
    <submittedName>
        <fullName evidence="4">HAD family hydrolase</fullName>
    </submittedName>
</protein>
<evidence type="ECO:0000256" key="3">
    <source>
        <dbReference type="ARBA" id="ARBA00022842"/>
    </source>
</evidence>
<dbReference type="InterPro" id="IPR023214">
    <property type="entry name" value="HAD_sf"/>
</dbReference>
<dbReference type="PANTHER" id="PTHR46470:SF3">
    <property type="entry name" value="N-ACYLNEURAMINATE-9-PHOSPHATASE"/>
    <property type="match status" value="1"/>
</dbReference>
<comment type="cofactor">
    <cofactor evidence="1">
        <name>Mg(2+)</name>
        <dbReference type="ChEBI" id="CHEBI:18420"/>
    </cofactor>
</comment>
<gene>
    <name evidence="4" type="ORF">LKD22_08595</name>
</gene>
<dbReference type="GO" id="GO:0050124">
    <property type="term" value="F:N-acylneuraminate-9-phosphatase activity"/>
    <property type="evidence" value="ECO:0007669"/>
    <property type="project" value="TreeGrafter"/>
</dbReference>
<evidence type="ECO:0000313" key="5">
    <source>
        <dbReference type="Proteomes" id="UP001298753"/>
    </source>
</evidence>
<keyword evidence="5" id="KW-1185">Reference proteome</keyword>
<dbReference type="PRINTS" id="PR00413">
    <property type="entry name" value="HADHALOGNASE"/>
</dbReference>
<sequence>MGLKAVFFDLDDTLYTSFQAGDAYAYEKLEEWAISTFGDKGKGFADAFRVNRKRLARQQPAMPPTHDRVLFAQGALERMGLNAIRYSREAFRVYWNAVFAKMTLRPGVAEFLDELRAAGVKVAICTNMLADIQMEKLEYLGIADKVDCLVTSEEAGVDKPGSAIFWLAMHKCRCLPEETVMVGDNFTHDIQGALDVGIDGVWLNWTDKPKPVGELSYTEVSTFEQAAAHIRTLL</sequence>
<dbReference type="RefSeq" id="WP_227600832.1">
    <property type="nucleotide sequence ID" value="NZ_JAJEPX010000024.1"/>
</dbReference>
<dbReference type="GO" id="GO:0046380">
    <property type="term" value="P:N-acetylneuraminate biosynthetic process"/>
    <property type="evidence" value="ECO:0007669"/>
    <property type="project" value="TreeGrafter"/>
</dbReference>
<dbReference type="SUPFAM" id="SSF56784">
    <property type="entry name" value="HAD-like"/>
    <property type="match status" value="1"/>
</dbReference>
<proteinExistence type="predicted"/>
<dbReference type="Gene3D" id="3.40.50.1000">
    <property type="entry name" value="HAD superfamily/HAD-like"/>
    <property type="match status" value="1"/>
</dbReference>
<name>A0AAW4W1P8_9FIRM</name>
<dbReference type="SFLD" id="SFLDG01129">
    <property type="entry name" value="C1.5:_HAD__Beta-PGM__Phosphata"/>
    <property type="match status" value="1"/>
</dbReference>
<reference evidence="4 5" key="1">
    <citation type="submission" date="2021-10" db="EMBL/GenBank/DDBJ databases">
        <title>Anaerobic single-cell dispensing facilitates the cultivation of human gut bacteria.</title>
        <authorList>
            <person name="Afrizal A."/>
        </authorList>
    </citation>
    <scope>NUCLEOTIDE SEQUENCE [LARGE SCALE GENOMIC DNA]</scope>
    <source>
        <strain evidence="4 5">CLA-AA-H270</strain>
    </source>
</reference>
<evidence type="ECO:0000256" key="1">
    <source>
        <dbReference type="ARBA" id="ARBA00001946"/>
    </source>
</evidence>
<dbReference type="Gene3D" id="1.10.150.520">
    <property type="match status" value="1"/>
</dbReference>
<keyword evidence="3" id="KW-0460">Magnesium</keyword>
<dbReference type="EMBL" id="JAJEPX010000024">
    <property type="protein sequence ID" value="MCC2177181.1"/>
    <property type="molecule type" value="Genomic_DNA"/>
</dbReference>
<dbReference type="Proteomes" id="UP001298753">
    <property type="component" value="Unassembled WGS sequence"/>
</dbReference>
<dbReference type="PANTHER" id="PTHR46470">
    <property type="entry name" value="N-ACYLNEURAMINATE-9-PHOSPHATASE"/>
    <property type="match status" value="1"/>
</dbReference>
<organism evidence="4 5">
    <name type="scientific">Agathobaculum butyriciproducens</name>
    <dbReference type="NCBI Taxonomy" id="1628085"/>
    <lineage>
        <taxon>Bacteria</taxon>
        <taxon>Bacillati</taxon>
        <taxon>Bacillota</taxon>
        <taxon>Clostridia</taxon>
        <taxon>Eubacteriales</taxon>
        <taxon>Butyricicoccaceae</taxon>
        <taxon>Agathobaculum</taxon>
    </lineage>
</organism>
<keyword evidence="2 4" id="KW-0378">Hydrolase</keyword>
<dbReference type="SFLD" id="SFLDS00003">
    <property type="entry name" value="Haloacid_Dehalogenase"/>
    <property type="match status" value="1"/>
</dbReference>
<comment type="caution">
    <text evidence="4">The sequence shown here is derived from an EMBL/GenBank/DDBJ whole genome shotgun (WGS) entry which is preliminary data.</text>
</comment>
<dbReference type="InterPro" id="IPR006439">
    <property type="entry name" value="HAD-SF_hydro_IA"/>
</dbReference>
<dbReference type="AlphaFoldDB" id="A0AAW4W1P8"/>
<dbReference type="NCBIfam" id="TIGR01549">
    <property type="entry name" value="HAD-SF-IA-v1"/>
    <property type="match status" value="1"/>
</dbReference>
<accession>A0AAW4W1P8</accession>
<evidence type="ECO:0000256" key="2">
    <source>
        <dbReference type="ARBA" id="ARBA00022801"/>
    </source>
</evidence>
<dbReference type="Pfam" id="PF00702">
    <property type="entry name" value="Hydrolase"/>
    <property type="match status" value="1"/>
</dbReference>
<dbReference type="InterPro" id="IPR051400">
    <property type="entry name" value="HAD-like_hydrolase"/>
</dbReference>
<evidence type="ECO:0000313" key="4">
    <source>
        <dbReference type="EMBL" id="MCC2177181.1"/>
    </source>
</evidence>
<dbReference type="GeneID" id="98661097"/>